<sequence length="603" mass="66800">MSSSHCSTPQRKTCQQPFPSRSASTQDRTERTEKDQRHTASMAQKFVILLVLLSAAASAQDVVEVKPGEEAVLHCEAGDVSIRVVEWTRDGLKSEEYVLLCRNGRQVTTNQDQSFKDRVQLVDGDLMNGDVSLKLKNVSINDAGTYECRVAAASTRRKRANIDDSPIRSIRLEVKDVVEVKPGEDAVLPCKAGDVSIGAVNWTRPDPKSEEYVLLYRDGRQVTTNQDQSFKDRVQLVDGDLKNGDVSLKLKNVSINDAGTYECRVAAASTRRKRAVLDDRPISRIRLEVKEKRNHTGLFAVLAVSVLVCFTVVGLFVGLKYKRQREKKSEPADDEETNDQLKLTVAEVSERTQHKIPELLSKCNLGKGFLRTHRLTSRVRTASSSRPQQEETDHKTKRREGGGGGEVEGEEKLEEEGDGGELVVCNSSNRSVTALTGPGGAQVLEELRSWRCSGPGGVQLEVFRLEVFWRSSGPGGVQVLRSSVPGGVQVLRSSVPGGVQQEVRPGQDAPLRCRAPRGASIKLLEWSRTDLKERGYVFFYRNQRSYENYQLPSFRGRVELRDPEMKDGDVSVILKNVTAEDAGGYECRVLISTASGEPDDVQL</sequence>
<keyword evidence="2" id="KW-1185">Reference proteome</keyword>
<gene>
    <name evidence="1" type="ORF">L3Q82_016436</name>
</gene>
<dbReference type="Proteomes" id="UP000831701">
    <property type="component" value="Chromosome 2"/>
</dbReference>
<comment type="caution">
    <text evidence="1">The sequence shown here is derived from an EMBL/GenBank/DDBJ whole genome shotgun (WGS) entry which is preliminary data.</text>
</comment>
<accession>A0ACB8X900</accession>
<dbReference type="EMBL" id="CM041532">
    <property type="protein sequence ID" value="KAI3376416.1"/>
    <property type="molecule type" value="Genomic_DNA"/>
</dbReference>
<reference evidence="1" key="1">
    <citation type="submission" date="2022-04" db="EMBL/GenBank/DDBJ databases">
        <title>Jade perch genome.</title>
        <authorList>
            <person name="Chao B."/>
        </authorList>
    </citation>
    <scope>NUCLEOTIDE SEQUENCE</scope>
    <source>
        <strain evidence="1">CB-2022</strain>
    </source>
</reference>
<evidence type="ECO:0000313" key="1">
    <source>
        <dbReference type="EMBL" id="KAI3376416.1"/>
    </source>
</evidence>
<protein>
    <submittedName>
        <fullName evidence="1">Uncharacterized protein</fullName>
    </submittedName>
</protein>
<proteinExistence type="predicted"/>
<evidence type="ECO:0000313" key="2">
    <source>
        <dbReference type="Proteomes" id="UP000831701"/>
    </source>
</evidence>
<name>A0ACB8X900_9TELE</name>
<organism evidence="1 2">
    <name type="scientific">Scortum barcoo</name>
    <name type="common">barcoo grunter</name>
    <dbReference type="NCBI Taxonomy" id="214431"/>
    <lineage>
        <taxon>Eukaryota</taxon>
        <taxon>Metazoa</taxon>
        <taxon>Chordata</taxon>
        <taxon>Craniata</taxon>
        <taxon>Vertebrata</taxon>
        <taxon>Euteleostomi</taxon>
        <taxon>Actinopterygii</taxon>
        <taxon>Neopterygii</taxon>
        <taxon>Teleostei</taxon>
        <taxon>Neoteleostei</taxon>
        <taxon>Acanthomorphata</taxon>
        <taxon>Eupercaria</taxon>
        <taxon>Centrarchiformes</taxon>
        <taxon>Terapontoidei</taxon>
        <taxon>Terapontidae</taxon>
        <taxon>Scortum</taxon>
    </lineage>
</organism>